<keyword evidence="2" id="KW-1185">Reference proteome</keyword>
<proteinExistence type="predicted"/>
<gene>
    <name evidence="1" type="ORF">OCL97_15645</name>
</gene>
<dbReference type="Proteomes" id="UP001598130">
    <property type="component" value="Unassembled WGS sequence"/>
</dbReference>
<protein>
    <submittedName>
        <fullName evidence="1">Uncharacterized protein</fullName>
    </submittedName>
</protein>
<organism evidence="1 2">
    <name type="scientific">Phenylobacterium ferrooxidans</name>
    <dbReference type="NCBI Taxonomy" id="2982689"/>
    <lineage>
        <taxon>Bacteria</taxon>
        <taxon>Pseudomonadati</taxon>
        <taxon>Pseudomonadota</taxon>
        <taxon>Alphaproteobacteria</taxon>
        <taxon>Caulobacterales</taxon>
        <taxon>Caulobacteraceae</taxon>
        <taxon>Phenylobacterium</taxon>
    </lineage>
</organism>
<accession>A0ABW6CTG0</accession>
<evidence type="ECO:0000313" key="2">
    <source>
        <dbReference type="Proteomes" id="UP001598130"/>
    </source>
</evidence>
<evidence type="ECO:0000313" key="1">
    <source>
        <dbReference type="EMBL" id="MFD3265391.1"/>
    </source>
</evidence>
<name>A0ABW6CTG0_9CAUL</name>
<reference evidence="1 2" key="1">
    <citation type="submission" date="2022-09" db="EMBL/GenBank/DDBJ databases">
        <title>New species of Phenylobacterium.</title>
        <authorList>
            <person name="Mieszkin S."/>
        </authorList>
    </citation>
    <scope>NUCLEOTIDE SEQUENCE [LARGE SCALE GENOMIC DNA]</scope>
    <source>
        <strain evidence="1 2">HK31-G</strain>
    </source>
</reference>
<dbReference type="RefSeq" id="WP_377370828.1">
    <property type="nucleotide sequence ID" value="NZ_JAOTJD010000032.1"/>
</dbReference>
<sequence length="359" mass="39073">MDSLEHWGRDRLLSTFTDALEEISAAVGVVEREPHGRGQAADAIVDVEIGDRRLRLVIEVKRTAYPRDVREAAYQLGRYLSEAQFGQAIVPVLIAESISTGGREILRREGIGYFDTGGSLFLKAPGVFVLIDKPVGKTAEKALATVFTGRRSQALQAVWAMEGRAFGVNEIAKRAHVSAATASETLTALDRYDWVSSLGSGPSKSRRLVNPRGLLDAWSEHQRTAKTPPVRRYFVPGADVASLIGRLDEACRAERSRYAITGEAAAQVYAPYLSNVSQLVCRMPAGPQAAAVLERLGARAVREGWNLGVIETDGGFVFAEAIEGACFSSPLQTYLDLLQGAGRARELADHLRAQRLERP</sequence>
<dbReference type="EMBL" id="JAOTJD010000032">
    <property type="protein sequence ID" value="MFD3265391.1"/>
    <property type="molecule type" value="Genomic_DNA"/>
</dbReference>
<comment type="caution">
    <text evidence="1">The sequence shown here is derived from an EMBL/GenBank/DDBJ whole genome shotgun (WGS) entry which is preliminary data.</text>
</comment>